<dbReference type="SUPFAM" id="SSF109854">
    <property type="entry name" value="DinB/YfiT-like putative metalloenzymes"/>
    <property type="match status" value="1"/>
</dbReference>
<proteinExistence type="predicted"/>
<keyword evidence="2" id="KW-1185">Reference proteome</keyword>
<evidence type="ECO:0000313" key="1">
    <source>
        <dbReference type="EMBL" id="OWK47156.1"/>
    </source>
</evidence>
<gene>
    <name evidence="1" type="ORF">FRUB_00855</name>
</gene>
<organism evidence="1 2">
    <name type="scientific">Fimbriiglobus ruber</name>
    <dbReference type="NCBI Taxonomy" id="1908690"/>
    <lineage>
        <taxon>Bacteria</taxon>
        <taxon>Pseudomonadati</taxon>
        <taxon>Planctomycetota</taxon>
        <taxon>Planctomycetia</taxon>
        <taxon>Gemmatales</taxon>
        <taxon>Gemmataceae</taxon>
        <taxon>Fimbriiglobus</taxon>
    </lineage>
</organism>
<protein>
    <recommendedName>
        <fullName evidence="3">DUF1569 domain-containing protein</fullName>
    </recommendedName>
</protein>
<reference evidence="2" key="1">
    <citation type="submission" date="2017-06" db="EMBL/GenBank/DDBJ databases">
        <title>Genome analysis of Fimbriiglobus ruber SP5, the first member of the order Planctomycetales with confirmed chitinolytic capability.</title>
        <authorList>
            <person name="Ravin N.V."/>
            <person name="Rakitin A.L."/>
            <person name="Ivanova A.A."/>
            <person name="Beletsky A.V."/>
            <person name="Kulichevskaya I.S."/>
            <person name="Mardanov A.V."/>
            <person name="Dedysh S.N."/>
        </authorList>
    </citation>
    <scope>NUCLEOTIDE SEQUENCE [LARGE SCALE GENOMIC DNA]</scope>
    <source>
        <strain evidence="2">SP5</strain>
    </source>
</reference>
<dbReference type="AlphaFoldDB" id="A0A225EAU2"/>
<accession>A0A225EAU2</accession>
<dbReference type="OrthoDB" id="282689at2"/>
<dbReference type="InterPro" id="IPR034660">
    <property type="entry name" value="DinB/YfiT-like"/>
</dbReference>
<evidence type="ECO:0000313" key="2">
    <source>
        <dbReference type="Proteomes" id="UP000214646"/>
    </source>
</evidence>
<comment type="caution">
    <text evidence="1">The sequence shown here is derived from an EMBL/GenBank/DDBJ whole genome shotgun (WGS) entry which is preliminary data.</text>
</comment>
<dbReference type="RefSeq" id="WP_088252292.1">
    <property type="nucleotide sequence ID" value="NZ_NIDE01000001.1"/>
</dbReference>
<dbReference type="InterPro" id="IPR011463">
    <property type="entry name" value="DUF1569"/>
</dbReference>
<evidence type="ECO:0008006" key="3">
    <source>
        <dbReference type="Google" id="ProtNLM"/>
    </source>
</evidence>
<sequence length="162" mass="17725">MAGSDTPVRRELKFDTLDAAVRDAEHLLAVGYEKVGNWDLGQVCGHLADWMGFPIDGFPKSPVPVALMMWMLRKTVGPVALRSTITKREMRSGVATIPSTVHPVGHDAVAAIARLKAAAARFQAWDGEIVPSPFFGRMNKDEATKLQLVHCAHHLSYLIPKA</sequence>
<dbReference type="EMBL" id="NIDE01000001">
    <property type="protein sequence ID" value="OWK47156.1"/>
    <property type="molecule type" value="Genomic_DNA"/>
</dbReference>
<name>A0A225EAU2_9BACT</name>
<dbReference type="Pfam" id="PF07606">
    <property type="entry name" value="DUF1569"/>
    <property type="match status" value="1"/>
</dbReference>
<dbReference type="Proteomes" id="UP000214646">
    <property type="component" value="Unassembled WGS sequence"/>
</dbReference>
<dbReference type="Gene3D" id="1.20.120.450">
    <property type="entry name" value="dinb family like domain"/>
    <property type="match status" value="1"/>
</dbReference>